<organism evidence="1 2">
    <name type="scientific">Loa loa</name>
    <name type="common">Eye worm</name>
    <name type="synonym">Filaria loa</name>
    <dbReference type="NCBI Taxonomy" id="7209"/>
    <lineage>
        <taxon>Eukaryota</taxon>
        <taxon>Metazoa</taxon>
        <taxon>Ecdysozoa</taxon>
        <taxon>Nematoda</taxon>
        <taxon>Chromadorea</taxon>
        <taxon>Rhabditida</taxon>
        <taxon>Spirurina</taxon>
        <taxon>Spiruromorpha</taxon>
        <taxon>Filarioidea</taxon>
        <taxon>Onchocercidae</taxon>
        <taxon>Loa</taxon>
    </lineage>
</organism>
<evidence type="ECO:0000313" key="2">
    <source>
        <dbReference type="WBParaSite" id="EN70_86"/>
    </source>
</evidence>
<keyword evidence="1" id="KW-1185">Reference proteome</keyword>
<name>A0A1I7W1E9_LOALO</name>
<reference evidence="2" key="2">
    <citation type="submission" date="2016-11" db="UniProtKB">
        <authorList>
            <consortium name="WormBaseParasite"/>
        </authorList>
    </citation>
    <scope>IDENTIFICATION</scope>
</reference>
<reference evidence="1" key="1">
    <citation type="submission" date="2012-04" db="EMBL/GenBank/DDBJ databases">
        <title>The Genome Sequence of Loa loa.</title>
        <authorList>
            <consortium name="The Broad Institute Genome Sequencing Platform"/>
            <consortium name="Broad Institute Genome Sequencing Center for Infectious Disease"/>
            <person name="Nutman T.B."/>
            <person name="Fink D.L."/>
            <person name="Russ C."/>
            <person name="Young S."/>
            <person name="Zeng Q."/>
            <person name="Gargeya S."/>
            <person name="Alvarado L."/>
            <person name="Berlin A."/>
            <person name="Chapman S.B."/>
            <person name="Chen Z."/>
            <person name="Freedman E."/>
            <person name="Gellesch M."/>
            <person name="Goldberg J."/>
            <person name="Griggs A."/>
            <person name="Gujja S."/>
            <person name="Heilman E.R."/>
            <person name="Heiman D."/>
            <person name="Howarth C."/>
            <person name="Mehta T."/>
            <person name="Neiman D."/>
            <person name="Pearson M."/>
            <person name="Roberts A."/>
            <person name="Saif S."/>
            <person name="Shea T."/>
            <person name="Shenoy N."/>
            <person name="Sisk P."/>
            <person name="Stolte C."/>
            <person name="Sykes S."/>
            <person name="White J."/>
            <person name="Yandava C."/>
            <person name="Haas B."/>
            <person name="Henn M.R."/>
            <person name="Nusbaum C."/>
            <person name="Birren B."/>
        </authorList>
    </citation>
    <scope>NUCLEOTIDE SEQUENCE [LARGE SCALE GENOMIC DNA]</scope>
</reference>
<dbReference type="WBParaSite" id="EN70_86">
    <property type="protein sequence ID" value="EN70_86"/>
    <property type="gene ID" value="EN70_86"/>
</dbReference>
<protein>
    <submittedName>
        <fullName evidence="2">Uncharacterized protein</fullName>
    </submittedName>
</protein>
<sequence>MANGNDENLTKKSPRAIRKQLLMLETPPEETFDPNNIRINAELELGAHNQDT</sequence>
<dbReference type="Proteomes" id="UP000095285">
    <property type="component" value="Unassembled WGS sequence"/>
</dbReference>
<dbReference type="AlphaFoldDB" id="A0A1I7W1E9"/>
<accession>A0A1I7W1E9</accession>
<proteinExistence type="predicted"/>
<evidence type="ECO:0000313" key="1">
    <source>
        <dbReference type="Proteomes" id="UP000095285"/>
    </source>
</evidence>